<dbReference type="EMBL" id="JAKNSF020000001">
    <property type="protein sequence ID" value="KAK7742859.1"/>
    <property type="molecule type" value="Genomic_DNA"/>
</dbReference>
<evidence type="ECO:0000313" key="1">
    <source>
        <dbReference type="EMBL" id="KAK7742859.1"/>
    </source>
</evidence>
<proteinExistence type="predicted"/>
<organism evidence="1 2">
    <name type="scientific">Diaporthe eres</name>
    <name type="common">Phomopsis oblonga</name>
    <dbReference type="NCBI Taxonomy" id="83184"/>
    <lineage>
        <taxon>Eukaryota</taxon>
        <taxon>Fungi</taxon>
        <taxon>Dikarya</taxon>
        <taxon>Ascomycota</taxon>
        <taxon>Pezizomycotina</taxon>
        <taxon>Sordariomycetes</taxon>
        <taxon>Sordariomycetidae</taxon>
        <taxon>Diaporthales</taxon>
        <taxon>Diaporthaceae</taxon>
        <taxon>Diaporthe</taxon>
        <taxon>Diaporthe eres species complex</taxon>
    </lineage>
</organism>
<gene>
    <name evidence="1" type="ORF">SLS63_000427</name>
</gene>
<accession>A0ABR1PQQ6</accession>
<evidence type="ECO:0000313" key="2">
    <source>
        <dbReference type="Proteomes" id="UP001430848"/>
    </source>
</evidence>
<comment type="caution">
    <text evidence="1">The sequence shown here is derived from an EMBL/GenBank/DDBJ whole genome shotgun (WGS) entry which is preliminary data.</text>
</comment>
<sequence length="79" mass="8394">MNNQEDDAVYKANPGDKVTYNYKYNPSTGKTDQIVSVYGNVVSTLNILALNGASGNLVTADGGETWTVADITVNQCTCS</sequence>
<reference evidence="1 2" key="1">
    <citation type="submission" date="2024-02" db="EMBL/GenBank/DDBJ databases">
        <title>De novo assembly and annotation of 12 fungi associated with fruit tree decline syndrome in Ontario, Canada.</title>
        <authorList>
            <person name="Sulman M."/>
            <person name="Ellouze W."/>
            <person name="Ilyukhin E."/>
        </authorList>
    </citation>
    <scope>NUCLEOTIDE SEQUENCE [LARGE SCALE GENOMIC DNA]</scope>
    <source>
        <strain evidence="1 2">M169</strain>
    </source>
</reference>
<protein>
    <submittedName>
        <fullName evidence="1">Uncharacterized protein</fullName>
    </submittedName>
</protein>
<keyword evidence="2" id="KW-1185">Reference proteome</keyword>
<name>A0ABR1PQQ6_DIAER</name>
<dbReference type="Proteomes" id="UP001430848">
    <property type="component" value="Unassembled WGS sequence"/>
</dbReference>